<dbReference type="PANTHER" id="PTHR38590">
    <property type="entry name" value="BLL0828 PROTEIN"/>
    <property type="match status" value="1"/>
</dbReference>
<protein>
    <recommendedName>
        <fullName evidence="1">DUF559 domain-containing protein</fullName>
    </recommendedName>
</protein>
<dbReference type="InterPro" id="IPR047216">
    <property type="entry name" value="Endonuclease_DUF559_bact"/>
</dbReference>
<evidence type="ECO:0000259" key="1">
    <source>
        <dbReference type="Pfam" id="PF04480"/>
    </source>
</evidence>
<evidence type="ECO:0000313" key="2">
    <source>
        <dbReference type="EMBL" id="OGE81529.1"/>
    </source>
</evidence>
<evidence type="ECO:0000313" key="3">
    <source>
        <dbReference type="Proteomes" id="UP000177912"/>
    </source>
</evidence>
<gene>
    <name evidence="2" type="ORF">A2826_00550</name>
</gene>
<sequence length="114" mass="13769">MKSSKNKLHFTTLLRQTQTPWESKLWYHLRAKRLNKIKFRRQVKIENFIVDFLCPSKKLIIELDGGHHNEKSISEKDKIRQRKLETKGYKVLRFWNNEIDDNIDGVISEILKYL</sequence>
<proteinExistence type="predicted"/>
<reference evidence="2 3" key="1">
    <citation type="journal article" date="2016" name="Nat. Commun.">
        <title>Thousands of microbial genomes shed light on interconnected biogeochemical processes in an aquifer system.</title>
        <authorList>
            <person name="Anantharaman K."/>
            <person name="Brown C.T."/>
            <person name="Hug L.A."/>
            <person name="Sharon I."/>
            <person name="Castelle C.J."/>
            <person name="Probst A.J."/>
            <person name="Thomas B.C."/>
            <person name="Singh A."/>
            <person name="Wilkins M.J."/>
            <person name="Karaoz U."/>
            <person name="Brodie E.L."/>
            <person name="Williams K.H."/>
            <person name="Hubbard S.S."/>
            <person name="Banfield J.F."/>
        </authorList>
    </citation>
    <scope>NUCLEOTIDE SEQUENCE [LARGE SCALE GENOMIC DNA]</scope>
</reference>
<dbReference type="Proteomes" id="UP000177912">
    <property type="component" value="Unassembled WGS sequence"/>
</dbReference>
<dbReference type="Gene3D" id="3.40.960.10">
    <property type="entry name" value="VSR Endonuclease"/>
    <property type="match status" value="1"/>
</dbReference>
<dbReference type="CDD" id="cd01038">
    <property type="entry name" value="Endonuclease_DUF559"/>
    <property type="match status" value="1"/>
</dbReference>
<dbReference type="STRING" id="1817822.A2826_00550"/>
<organism evidence="2 3">
    <name type="scientific">Candidatus Doudnabacteria bacterium RIFCSPHIGHO2_01_FULL_43_23</name>
    <dbReference type="NCBI Taxonomy" id="1817822"/>
    <lineage>
        <taxon>Bacteria</taxon>
        <taxon>Candidatus Doudnaibacteriota</taxon>
    </lineage>
</organism>
<dbReference type="Pfam" id="PF04480">
    <property type="entry name" value="DUF559"/>
    <property type="match status" value="1"/>
</dbReference>
<dbReference type="EMBL" id="MFEI01000007">
    <property type="protein sequence ID" value="OGE81529.1"/>
    <property type="molecule type" value="Genomic_DNA"/>
</dbReference>
<name>A0A1F5NV37_9BACT</name>
<dbReference type="InterPro" id="IPR007569">
    <property type="entry name" value="DUF559"/>
</dbReference>
<dbReference type="AlphaFoldDB" id="A0A1F5NV37"/>
<feature type="domain" description="DUF559" evidence="1">
    <location>
        <begin position="8"/>
        <end position="113"/>
    </location>
</feature>
<dbReference type="InterPro" id="IPR011335">
    <property type="entry name" value="Restrct_endonuc-II-like"/>
</dbReference>
<comment type="caution">
    <text evidence="2">The sequence shown here is derived from an EMBL/GenBank/DDBJ whole genome shotgun (WGS) entry which is preliminary data.</text>
</comment>
<accession>A0A1F5NV37</accession>
<dbReference type="SUPFAM" id="SSF52980">
    <property type="entry name" value="Restriction endonuclease-like"/>
    <property type="match status" value="1"/>
</dbReference>
<dbReference type="PANTHER" id="PTHR38590:SF1">
    <property type="entry name" value="BLL0828 PROTEIN"/>
    <property type="match status" value="1"/>
</dbReference>